<dbReference type="SMART" id="SM00422">
    <property type="entry name" value="HTH_MERR"/>
    <property type="match status" value="1"/>
</dbReference>
<evidence type="ECO:0000256" key="3">
    <source>
        <dbReference type="ARBA" id="ARBA00023125"/>
    </source>
</evidence>
<evidence type="ECO:0000256" key="1">
    <source>
        <dbReference type="ARBA" id="ARBA00022491"/>
    </source>
</evidence>
<dbReference type="InterPro" id="IPR009061">
    <property type="entry name" value="DNA-bd_dom_put_sf"/>
</dbReference>
<keyword evidence="7" id="KW-1185">Reference proteome</keyword>
<keyword evidence="4" id="KW-0804">Transcription</keyword>
<feature type="domain" description="HTH merR-type" evidence="5">
    <location>
        <begin position="5"/>
        <end position="75"/>
    </location>
</feature>
<proteinExistence type="predicted"/>
<dbReference type="GO" id="GO:0003700">
    <property type="term" value="F:DNA-binding transcription factor activity"/>
    <property type="evidence" value="ECO:0007669"/>
    <property type="project" value="InterPro"/>
</dbReference>
<dbReference type="InterPro" id="IPR000551">
    <property type="entry name" value="MerR-type_HTH_dom"/>
</dbReference>
<dbReference type="SUPFAM" id="SSF46955">
    <property type="entry name" value="Putative DNA-binding domain"/>
    <property type="match status" value="1"/>
</dbReference>
<dbReference type="STRING" id="180332.GCA_000797495_00657"/>
<dbReference type="GO" id="GO:0003677">
    <property type="term" value="F:DNA binding"/>
    <property type="evidence" value="ECO:0007669"/>
    <property type="project" value="UniProtKB-KW"/>
</dbReference>
<dbReference type="RefSeq" id="WP_138003821.1">
    <property type="nucleotide sequence ID" value="NZ_QGQD01000096.1"/>
</dbReference>
<keyword evidence="1" id="KW-0678">Repressor</keyword>
<dbReference type="PANTHER" id="PTHR30204:SF69">
    <property type="entry name" value="MERR-FAMILY TRANSCRIPTIONAL REGULATOR"/>
    <property type="match status" value="1"/>
</dbReference>
<dbReference type="PANTHER" id="PTHR30204">
    <property type="entry name" value="REDOX-CYCLING DRUG-SENSING TRANSCRIPTIONAL ACTIVATOR SOXR"/>
    <property type="match status" value="1"/>
</dbReference>
<evidence type="ECO:0000313" key="7">
    <source>
        <dbReference type="Proteomes" id="UP000306509"/>
    </source>
</evidence>
<accession>A0A4U8Q9C5</accession>
<evidence type="ECO:0000256" key="4">
    <source>
        <dbReference type="ARBA" id="ARBA00023163"/>
    </source>
</evidence>
<dbReference type="Proteomes" id="UP000306509">
    <property type="component" value="Unassembled WGS sequence"/>
</dbReference>
<sequence>MKEGYYLIGEVSKITGISKDTLHFYNKIGLLTPDYTDKKNQYRYYSRWNLWQLDIITTCRKLSVPLEKVKQLLNFHDNAKITQLLLDYRNEALRLSAYYQQVADDILWYDQENRRISSGVNLADVQMKWLDEETVIAGVLKRDVSSYHANLQEAAKDELQYVSTIQRKYGYLIDQDQMVDGRVCKYREYLKIADSGYAHVQSENLYVLPAGYYAVCIVRIIKDTADFQPLIQWMKVNGYTTDEVYAEELGLQLFDYIDDYYCEIKAHLVKK</sequence>
<gene>
    <name evidence="6" type="primary">bmrR_7</name>
    <name evidence="6" type="ORF">DSM106044_04743</name>
</gene>
<dbReference type="PROSITE" id="PS50937">
    <property type="entry name" value="HTH_MERR_2"/>
    <property type="match status" value="1"/>
</dbReference>
<dbReference type="Gene3D" id="1.10.1660.10">
    <property type="match status" value="1"/>
</dbReference>
<dbReference type="InterPro" id="IPR047057">
    <property type="entry name" value="MerR_fam"/>
</dbReference>
<keyword evidence="3" id="KW-0238">DNA-binding</keyword>
<protein>
    <submittedName>
        <fullName evidence="6">Multidrug-efflux transporter 1 regulator</fullName>
    </submittedName>
</protein>
<keyword evidence="2" id="KW-0805">Transcription regulation</keyword>
<dbReference type="EMBL" id="QGQD01000096">
    <property type="protein sequence ID" value="TLC98405.1"/>
    <property type="molecule type" value="Genomic_DNA"/>
</dbReference>
<organism evidence="6 7">
    <name type="scientific">Robinsoniella peoriensis</name>
    <dbReference type="NCBI Taxonomy" id="180332"/>
    <lineage>
        <taxon>Bacteria</taxon>
        <taxon>Bacillati</taxon>
        <taxon>Bacillota</taxon>
        <taxon>Clostridia</taxon>
        <taxon>Lachnospirales</taxon>
        <taxon>Lachnospiraceae</taxon>
        <taxon>Robinsoniella</taxon>
    </lineage>
</organism>
<evidence type="ECO:0000313" key="6">
    <source>
        <dbReference type="EMBL" id="TLC98405.1"/>
    </source>
</evidence>
<comment type="caution">
    <text evidence="6">The sequence shown here is derived from an EMBL/GenBank/DDBJ whole genome shotgun (WGS) entry which is preliminary data.</text>
</comment>
<evidence type="ECO:0000259" key="5">
    <source>
        <dbReference type="PROSITE" id="PS50937"/>
    </source>
</evidence>
<name>A0A4U8Q9C5_9FIRM</name>
<reference evidence="6 7" key="1">
    <citation type="journal article" date="2019" name="Anaerobe">
        <title>Detection of Robinsoniella peoriensis in multiple bone samples of a trauma patient.</title>
        <authorList>
            <person name="Schrottner P."/>
            <person name="Hartwich K."/>
            <person name="Bunk B."/>
            <person name="Schober I."/>
            <person name="Helbig S."/>
            <person name="Rudolph W.W."/>
            <person name="Gunzer F."/>
        </authorList>
    </citation>
    <scope>NUCLEOTIDE SEQUENCE [LARGE SCALE GENOMIC DNA]</scope>
    <source>
        <strain evidence="6 7">DSM 106044</strain>
    </source>
</reference>
<evidence type="ECO:0000256" key="2">
    <source>
        <dbReference type="ARBA" id="ARBA00023015"/>
    </source>
</evidence>
<dbReference type="AlphaFoldDB" id="A0A4U8Q9C5"/>
<dbReference type="Pfam" id="PF13411">
    <property type="entry name" value="MerR_1"/>
    <property type="match status" value="1"/>
</dbReference>